<gene>
    <name evidence="1" type="ORF">HUV48_04940</name>
</gene>
<dbReference type="AlphaFoldDB" id="A0A850HBB0"/>
<sequence>MSAVENTVDWSADDNVGVIYRKRAPTVADYDEAIADLMAAREAVASGDESKGCAVCGDSGHGVRTCHHNLLNAARWWVAERNKHRCYHCGYVALTDEQAREHFGTCEDEVAKCIAGQIRTDSKAVAS</sequence>
<reference evidence="1 2" key="1">
    <citation type="submission" date="2020-06" db="EMBL/GenBank/DDBJ databases">
        <title>Altererythrobacter sp. HHU K3-1.</title>
        <authorList>
            <person name="Zhang D."/>
            <person name="Xue H."/>
        </authorList>
    </citation>
    <scope>NUCLEOTIDE SEQUENCE [LARGE SCALE GENOMIC DNA]</scope>
    <source>
        <strain evidence="1 2">HHU K3-1</strain>
    </source>
</reference>
<dbReference type="Proteomes" id="UP000561438">
    <property type="component" value="Unassembled WGS sequence"/>
</dbReference>
<accession>A0A850HBB0</accession>
<dbReference type="EMBL" id="JABWGV010000001">
    <property type="protein sequence ID" value="NVD44359.1"/>
    <property type="molecule type" value="Genomic_DNA"/>
</dbReference>
<keyword evidence="2" id="KW-1185">Reference proteome</keyword>
<protein>
    <submittedName>
        <fullName evidence="1">Uncharacterized protein</fullName>
    </submittedName>
</protein>
<proteinExistence type="predicted"/>
<organism evidence="1 2">
    <name type="scientific">Qipengyuania atrilutea</name>
    <dbReference type="NCBI Taxonomy" id="2744473"/>
    <lineage>
        <taxon>Bacteria</taxon>
        <taxon>Pseudomonadati</taxon>
        <taxon>Pseudomonadota</taxon>
        <taxon>Alphaproteobacteria</taxon>
        <taxon>Sphingomonadales</taxon>
        <taxon>Erythrobacteraceae</taxon>
        <taxon>Qipengyuania</taxon>
    </lineage>
</organism>
<dbReference type="RefSeq" id="WP_176266601.1">
    <property type="nucleotide sequence ID" value="NZ_JABWGV010000001.1"/>
</dbReference>
<comment type="caution">
    <text evidence="1">The sequence shown here is derived from an EMBL/GenBank/DDBJ whole genome shotgun (WGS) entry which is preliminary data.</text>
</comment>
<evidence type="ECO:0000313" key="2">
    <source>
        <dbReference type="Proteomes" id="UP000561438"/>
    </source>
</evidence>
<name>A0A850HBB0_9SPHN</name>
<evidence type="ECO:0000313" key="1">
    <source>
        <dbReference type="EMBL" id="NVD44359.1"/>
    </source>
</evidence>